<gene>
    <name evidence="2" type="ORF">EX30DRAFT_375590</name>
</gene>
<sequence length="324" mass="36257">MDVAGAHEQHYFHHPPPTTTRANTFPAVCPVIPPPPPPRSPSTDRFLSSPGSVPVQLSHTPTVVSVAPATSPLLASSVTATPGSLKVLPYTPHPSLLVHTESKEGEMPQLLRTRTGETILLEHSRARGLPGRTYSHEAGISYAPPPIHLSRNLSYDDRYSNVALPPGSSIRSGRTYVETSPGVKPIHVLRNPDYRPPRTNTSPRTIPALPTRRHTAPLGDRIHNLTPTTPLQTRCTKFIDGLNPTKPDAPEENPPFEYPDTIPCRREDLPRSGRSRGERRLERGERERGRYGDGRRRHYYDDESEWDDREERELERRLRGVRIG</sequence>
<dbReference type="EMBL" id="ML220186">
    <property type="protein sequence ID" value="TGZ76291.1"/>
    <property type="molecule type" value="Genomic_DNA"/>
</dbReference>
<feature type="region of interest" description="Disordered" evidence="1">
    <location>
        <begin position="187"/>
        <end position="228"/>
    </location>
</feature>
<evidence type="ECO:0000256" key="1">
    <source>
        <dbReference type="SAM" id="MobiDB-lite"/>
    </source>
</evidence>
<feature type="compositionally biased region" description="Basic and acidic residues" evidence="1">
    <location>
        <begin position="309"/>
        <end position="318"/>
    </location>
</feature>
<feature type="region of interest" description="Disordered" evidence="1">
    <location>
        <begin position="240"/>
        <end position="324"/>
    </location>
</feature>
<protein>
    <submittedName>
        <fullName evidence="2">Uncharacterized protein</fullName>
    </submittedName>
</protein>
<organism evidence="2 3">
    <name type="scientific">Ascodesmis nigricans</name>
    <dbReference type="NCBI Taxonomy" id="341454"/>
    <lineage>
        <taxon>Eukaryota</taxon>
        <taxon>Fungi</taxon>
        <taxon>Dikarya</taxon>
        <taxon>Ascomycota</taxon>
        <taxon>Pezizomycotina</taxon>
        <taxon>Pezizomycetes</taxon>
        <taxon>Pezizales</taxon>
        <taxon>Ascodesmidaceae</taxon>
        <taxon>Ascodesmis</taxon>
    </lineage>
</organism>
<feature type="region of interest" description="Disordered" evidence="1">
    <location>
        <begin position="32"/>
        <end position="54"/>
    </location>
</feature>
<evidence type="ECO:0000313" key="3">
    <source>
        <dbReference type="Proteomes" id="UP000298138"/>
    </source>
</evidence>
<dbReference type="AlphaFoldDB" id="A0A4S2MHE6"/>
<dbReference type="OrthoDB" id="10565395at2759"/>
<name>A0A4S2MHE6_9PEZI</name>
<feature type="compositionally biased region" description="Basic and acidic residues" evidence="1">
    <location>
        <begin position="263"/>
        <end position="294"/>
    </location>
</feature>
<dbReference type="Proteomes" id="UP000298138">
    <property type="component" value="Unassembled WGS sequence"/>
</dbReference>
<dbReference type="InParanoid" id="A0A4S2MHE6"/>
<feature type="compositionally biased region" description="Polar residues" evidence="1">
    <location>
        <begin position="43"/>
        <end position="54"/>
    </location>
</feature>
<proteinExistence type="predicted"/>
<keyword evidence="3" id="KW-1185">Reference proteome</keyword>
<reference evidence="2 3" key="1">
    <citation type="submission" date="2019-04" db="EMBL/GenBank/DDBJ databases">
        <title>Comparative genomics and transcriptomics to analyze fruiting body development in filamentous ascomycetes.</title>
        <authorList>
            <consortium name="DOE Joint Genome Institute"/>
            <person name="Lutkenhaus R."/>
            <person name="Traeger S."/>
            <person name="Breuer J."/>
            <person name="Kuo A."/>
            <person name="Lipzen A."/>
            <person name="Pangilinan J."/>
            <person name="Dilworth D."/>
            <person name="Sandor L."/>
            <person name="Poggeler S."/>
            <person name="Barry K."/>
            <person name="Grigoriev I.V."/>
            <person name="Nowrousian M."/>
        </authorList>
    </citation>
    <scope>NUCLEOTIDE SEQUENCE [LARGE SCALE GENOMIC DNA]</scope>
    <source>
        <strain evidence="2 3">CBS 389.68</strain>
    </source>
</reference>
<evidence type="ECO:0000313" key="2">
    <source>
        <dbReference type="EMBL" id="TGZ76291.1"/>
    </source>
</evidence>
<accession>A0A4S2MHE6</accession>